<dbReference type="KEGG" id="lck:HN018_16110"/>
<keyword evidence="2" id="KW-1185">Reference proteome</keyword>
<dbReference type="Proteomes" id="UP000500767">
    <property type="component" value="Chromosome"/>
</dbReference>
<protein>
    <submittedName>
        <fullName evidence="1">Uncharacterized protein</fullName>
    </submittedName>
</protein>
<reference evidence="1 2" key="1">
    <citation type="journal article" date="2014" name="World J. Microbiol. Biotechnol.">
        <title>Biodiversity and physiological characteristics of Antarctic and Arctic lichens-associated bacteria.</title>
        <authorList>
            <person name="Lee Y.M."/>
            <person name="Kim E.H."/>
            <person name="Lee H.K."/>
            <person name="Hong S.G."/>
        </authorList>
    </citation>
    <scope>NUCLEOTIDE SEQUENCE [LARGE SCALE GENOMIC DNA]</scope>
    <source>
        <strain evidence="1 2">PAMC 26569</strain>
    </source>
</reference>
<evidence type="ECO:0000313" key="1">
    <source>
        <dbReference type="EMBL" id="QKE91365.1"/>
    </source>
</evidence>
<evidence type="ECO:0000313" key="2">
    <source>
        <dbReference type="Proteomes" id="UP000500767"/>
    </source>
</evidence>
<gene>
    <name evidence="1" type="ORF">HN018_16110</name>
</gene>
<name>A0A6M8HT12_9PROT</name>
<dbReference type="AlphaFoldDB" id="A0A6M8HT12"/>
<accession>A0A6M8HT12</accession>
<dbReference type="EMBL" id="CP053708">
    <property type="protein sequence ID" value="QKE91365.1"/>
    <property type="molecule type" value="Genomic_DNA"/>
</dbReference>
<sequence length="144" mass="14967">MLPDARISLRIVTVPGAGWRGSIGRPPALAAEADGSTVLVASVADRAALSLPAEGWAAVRVPPSNRVASSASGPIAGHASGCACCVARPALAVLLSELFQQRARGTLPLFRRVLLVMSVSAESGFRRLATDDRLVSALFRLEQP</sequence>
<dbReference type="RefSeq" id="WP_171833111.1">
    <property type="nucleotide sequence ID" value="NZ_CP053708.1"/>
</dbReference>
<proteinExistence type="predicted"/>
<organism evidence="1 2">
    <name type="scientific">Lichenicola cladoniae</name>
    <dbReference type="NCBI Taxonomy" id="1484109"/>
    <lineage>
        <taxon>Bacteria</taxon>
        <taxon>Pseudomonadati</taxon>
        <taxon>Pseudomonadota</taxon>
        <taxon>Alphaproteobacteria</taxon>
        <taxon>Acetobacterales</taxon>
        <taxon>Acetobacteraceae</taxon>
        <taxon>Lichenicola</taxon>
    </lineage>
</organism>